<name>A0AAF3FQW0_9BILA</name>
<evidence type="ECO:0000313" key="2">
    <source>
        <dbReference type="WBParaSite" id="MBELARI_LOCUS9611"/>
    </source>
</evidence>
<dbReference type="Proteomes" id="UP000887575">
    <property type="component" value="Unassembled WGS sequence"/>
</dbReference>
<dbReference type="AlphaFoldDB" id="A0AAF3FQW0"/>
<protein>
    <submittedName>
        <fullName evidence="2">Uncharacterized protein</fullName>
    </submittedName>
</protein>
<proteinExistence type="predicted"/>
<reference evidence="2" key="1">
    <citation type="submission" date="2024-02" db="UniProtKB">
        <authorList>
            <consortium name="WormBaseParasite"/>
        </authorList>
    </citation>
    <scope>IDENTIFICATION</scope>
</reference>
<organism evidence="1 2">
    <name type="scientific">Mesorhabditis belari</name>
    <dbReference type="NCBI Taxonomy" id="2138241"/>
    <lineage>
        <taxon>Eukaryota</taxon>
        <taxon>Metazoa</taxon>
        <taxon>Ecdysozoa</taxon>
        <taxon>Nematoda</taxon>
        <taxon>Chromadorea</taxon>
        <taxon>Rhabditida</taxon>
        <taxon>Rhabditina</taxon>
        <taxon>Rhabditomorpha</taxon>
        <taxon>Rhabditoidea</taxon>
        <taxon>Rhabditidae</taxon>
        <taxon>Mesorhabditinae</taxon>
        <taxon>Mesorhabditis</taxon>
    </lineage>
</organism>
<sequence length="87" mass="10113">MSKSETETVIWSSEFTAYVGDFRSELTTIKDVTEGKNQIDRVSFDSQVEPLKIYRKPLCIDEPEWVVCIHHVSNNDPSRYSMKTIKK</sequence>
<accession>A0AAF3FQW0</accession>
<keyword evidence="1" id="KW-1185">Reference proteome</keyword>
<dbReference type="WBParaSite" id="MBELARI_LOCUS9611">
    <property type="protein sequence ID" value="MBELARI_LOCUS9611"/>
    <property type="gene ID" value="MBELARI_LOCUS9611"/>
</dbReference>
<evidence type="ECO:0000313" key="1">
    <source>
        <dbReference type="Proteomes" id="UP000887575"/>
    </source>
</evidence>